<feature type="region of interest" description="Disordered" evidence="1">
    <location>
        <begin position="264"/>
        <end position="286"/>
    </location>
</feature>
<evidence type="ECO:0000313" key="2">
    <source>
        <dbReference type="EMBL" id="QFG13233.1"/>
    </source>
</evidence>
<dbReference type="EMBL" id="MN234216">
    <property type="protein sequence ID" value="QFG13233.1"/>
    <property type="molecule type" value="Genomic_DNA"/>
</dbReference>
<dbReference type="Proteomes" id="UP000326486">
    <property type="component" value="Segment"/>
</dbReference>
<evidence type="ECO:0008006" key="4">
    <source>
        <dbReference type="Google" id="ProtNLM"/>
    </source>
</evidence>
<accession>A0A5J6TR00</accession>
<dbReference type="RefSeq" id="YP_010754509.1">
    <property type="nucleotide sequence ID" value="NC_073461.1"/>
</dbReference>
<gene>
    <name evidence="2" type="primary">41</name>
    <name evidence="2" type="ORF">SEA_GILGAMESH_41</name>
</gene>
<protein>
    <recommendedName>
        <fullName evidence="4">Exonuclease</fullName>
    </recommendedName>
</protein>
<evidence type="ECO:0000313" key="3">
    <source>
        <dbReference type="Proteomes" id="UP000326486"/>
    </source>
</evidence>
<reference evidence="2 3" key="1">
    <citation type="submission" date="2019-07" db="EMBL/GenBank/DDBJ databases">
        <authorList>
            <person name="Almisry A."/>
            <person name="Mousa M."/>
            <person name="Gordon L.L."/>
            <person name="Lee M."/>
            <person name="Mandava P."/>
            <person name="Moxley J.T."/>
            <person name="Shaffer C.D."/>
            <person name="Weston-Hafer K.A."/>
            <person name="Garlena R.A."/>
            <person name="Russell D.A."/>
            <person name="Pope W.H."/>
            <person name="Jacobs-Sera D."/>
            <person name="Hatfull G.F."/>
        </authorList>
    </citation>
    <scope>NUCLEOTIDE SEQUENCE [LARGE SCALE GENOMIC DNA]</scope>
</reference>
<dbReference type="KEGG" id="vg:80019103"/>
<dbReference type="GeneID" id="80019103"/>
<name>A0A5J6TR00_9CAUD</name>
<sequence>MIITSSLPSSRSLQPPPLRSGAVRVASIDVEWTKNYHIKNGQRPFCYSVTWLDLQAGRTPDLADVPFEWTSVYVDEPGEMDDLVRHAAATVATATETSTIITGHQFCADLSVLEANAPADATPALQAARAQWRARRDADPDESHYVDTRYDAGHLLTGASRRLVDVCTELGLDVTQPELRKVTMPAWHRKWIEEGEEEGRERVSVLNLRHSVSTAYVAARTAGLAVWADEGLSVNRAIAEAAKGAWAWLENPIFTNLLEDTCPSESAALSPSKARRPQAKRRSSTR</sequence>
<keyword evidence="3" id="KW-1185">Reference proteome</keyword>
<proteinExistence type="predicted"/>
<feature type="compositionally biased region" description="Basic residues" evidence="1">
    <location>
        <begin position="273"/>
        <end position="286"/>
    </location>
</feature>
<evidence type="ECO:0000256" key="1">
    <source>
        <dbReference type="SAM" id="MobiDB-lite"/>
    </source>
</evidence>
<organism evidence="2 3">
    <name type="scientific">Streptomyces phage Gilgamesh</name>
    <dbReference type="NCBI Taxonomy" id="2599890"/>
    <lineage>
        <taxon>Viruses</taxon>
        <taxon>Duplodnaviria</taxon>
        <taxon>Heunggongvirae</taxon>
        <taxon>Uroviricota</taxon>
        <taxon>Caudoviricetes</taxon>
        <taxon>Gilgameshvirus</taxon>
        <taxon>Gilgameshvirus gilgamesh</taxon>
    </lineage>
</organism>